<protein>
    <submittedName>
        <fullName evidence="1">Uncharacterized protein</fullName>
    </submittedName>
</protein>
<comment type="caution">
    <text evidence="1">The sequence shown here is derived from an EMBL/GenBank/DDBJ whole genome shotgun (WGS) entry which is preliminary data.</text>
</comment>
<accession>A0A7J5AEB9</accession>
<organism evidence="1 2">
    <name type="scientific">Flavobacterium luteum</name>
    <dbReference type="NCBI Taxonomy" id="2026654"/>
    <lineage>
        <taxon>Bacteria</taxon>
        <taxon>Pseudomonadati</taxon>
        <taxon>Bacteroidota</taxon>
        <taxon>Flavobacteriia</taxon>
        <taxon>Flavobacteriales</taxon>
        <taxon>Flavobacteriaceae</taxon>
        <taxon>Flavobacterium</taxon>
    </lineage>
</organism>
<sequence length="443" mass="52074">MVNSKSEFIKDLFNNLNSNHVDYFVLGEYNSLPLKIENSDLDIIVDPTDVETFLKVLFNLISQYNVKVVSNYTNSNAKFYRLLCESDNYWGLQLDLFCKGFYFQSKEYFPVNQLKKNVLLFNNIKVLDLKKTYFVGFLKEIIHNGCSKKKYINGFITEVLSDEIKYRKLLTELYSEEFTKIVFDNLSINSLKKKTKELRKIMLNKIYNGKSIFLKNTIERIKNAKRVFTPPGYTIVFLGEQSSRKRLITSIIPVLNEAFYNSVFYENSRPNYIYSNKKKANKNNDIKELDSFSKSKKSFFFISSLFRYFDYTFGYWIKIFPKKAFNSCVWIFDGYYYDGIINPKKGRLALPNWIVKIGALLIPEPDLIICLGQNTEFQNNQKTKSNAEDIYKQSYKLSKFCLQHKQAVWISAESSLEQSVDSAMKFISEVMEKRFEVINQNYN</sequence>
<dbReference type="AlphaFoldDB" id="A0A7J5AEB9"/>
<dbReference type="Gene3D" id="3.40.50.300">
    <property type="entry name" value="P-loop containing nucleotide triphosphate hydrolases"/>
    <property type="match status" value="1"/>
</dbReference>
<gene>
    <name evidence="1" type="ORF">F6464_09700</name>
</gene>
<dbReference type="EMBL" id="WAEM01000004">
    <property type="protein sequence ID" value="KAB1155788.1"/>
    <property type="molecule type" value="Genomic_DNA"/>
</dbReference>
<name>A0A7J5AEB9_9FLAO</name>
<dbReference type="InterPro" id="IPR027417">
    <property type="entry name" value="P-loop_NTPase"/>
</dbReference>
<dbReference type="RefSeq" id="WP_151107607.1">
    <property type="nucleotide sequence ID" value="NZ_WAEM01000004.1"/>
</dbReference>
<dbReference type="Proteomes" id="UP000490922">
    <property type="component" value="Unassembled WGS sequence"/>
</dbReference>
<evidence type="ECO:0000313" key="1">
    <source>
        <dbReference type="EMBL" id="KAB1155788.1"/>
    </source>
</evidence>
<dbReference type="OrthoDB" id="2088152at2"/>
<evidence type="ECO:0000313" key="2">
    <source>
        <dbReference type="Proteomes" id="UP000490922"/>
    </source>
</evidence>
<proteinExistence type="predicted"/>
<reference evidence="1 2" key="1">
    <citation type="submission" date="2019-09" db="EMBL/GenBank/DDBJ databases">
        <title>Flavobacterium sp. nov., isolated from glacier ice.</title>
        <authorList>
            <person name="Liu Q."/>
        </authorList>
    </citation>
    <scope>NUCLEOTIDE SEQUENCE [LARGE SCALE GENOMIC DNA]</scope>
    <source>
        <strain evidence="1 2">NBRC 112527</strain>
    </source>
</reference>
<keyword evidence="2" id="KW-1185">Reference proteome</keyword>